<proteinExistence type="predicted"/>
<accession>A0A3S0XP99</accession>
<dbReference type="EMBL" id="RXFT01000001">
    <property type="protein sequence ID" value="RUR65862.1"/>
    <property type="molecule type" value="Genomic_DNA"/>
</dbReference>
<name>A0A3S0XP99_9BURK</name>
<protein>
    <submittedName>
        <fullName evidence="1">Uncharacterized protein</fullName>
    </submittedName>
</protein>
<dbReference type="AlphaFoldDB" id="A0A3S0XP99"/>
<organism evidence="1 2">
    <name type="scientific">Variovorax guangxiensis</name>
    <dbReference type="NCBI Taxonomy" id="1775474"/>
    <lineage>
        <taxon>Bacteria</taxon>
        <taxon>Pseudomonadati</taxon>
        <taxon>Pseudomonadota</taxon>
        <taxon>Betaproteobacteria</taxon>
        <taxon>Burkholderiales</taxon>
        <taxon>Comamonadaceae</taxon>
        <taxon>Variovorax</taxon>
    </lineage>
</organism>
<sequence>MLLAVFLAGCDNEEARFPSRDNFTATANDYLAQRGHVCLAKYAWPITVAAGSHEPDAQQMPVLEKLGLVSGKDVVAAQPPAREYALTEAGRKYYLQVPVVIRTTTQTITHPADFCVATLSLDRLIGWDPPQTRDGRTATSLLFTYRIAPEPWASTPEVLQAFPLLARAIQREGTMQVRLGVHLTRHGWVADELDEH</sequence>
<reference evidence="1 2" key="1">
    <citation type="submission" date="2018-12" db="EMBL/GenBank/DDBJ databases">
        <title>The genome sequences of Variovorax guangxiensis DSM 27352.</title>
        <authorList>
            <person name="Gao J."/>
            <person name="Sun J."/>
        </authorList>
    </citation>
    <scope>NUCLEOTIDE SEQUENCE [LARGE SCALE GENOMIC DNA]</scope>
    <source>
        <strain evidence="1 2">DSM 27352</strain>
    </source>
</reference>
<evidence type="ECO:0000313" key="1">
    <source>
        <dbReference type="EMBL" id="RUR65862.1"/>
    </source>
</evidence>
<dbReference type="Proteomes" id="UP000281118">
    <property type="component" value="Unassembled WGS sequence"/>
</dbReference>
<gene>
    <name evidence="1" type="ORF">EJP67_02185</name>
</gene>
<dbReference type="OrthoDB" id="7067762at2"/>
<evidence type="ECO:0000313" key="2">
    <source>
        <dbReference type="Proteomes" id="UP000281118"/>
    </source>
</evidence>
<comment type="caution">
    <text evidence="1">The sequence shown here is derived from an EMBL/GenBank/DDBJ whole genome shotgun (WGS) entry which is preliminary data.</text>
</comment>